<reference evidence="4" key="3">
    <citation type="submission" date="2015-06" db="UniProtKB">
        <authorList>
            <consortium name="EnsemblProtists"/>
        </authorList>
    </citation>
    <scope>IDENTIFICATION</scope>
</reference>
<evidence type="ECO:0000256" key="1">
    <source>
        <dbReference type="SAM" id="Coils"/>
    </source>
</evidence>
<dbReference type="PROSITE" id="PS50106">
    <property type="entry name" value="PDZ"/>
    <property type="match status" value="1"/>
</dbReference>
<evidence type="ECO:0000313" key="4">
    <source>
        <dbReference type="EnsemblProtists" id="EKX55379"/>
    </source>
</evidence>
<reference evidence="3 5" key="1">
    <citation type="journal article" date="2012" name="Nature">
        <title>Algal genomes reveal evolutionary mosaicism and the fate of nucleomorphs.</title>
        <authorList>
            <consortium name="DOE Joint Genome Institute"/>
            <person name="Curtis B.A."/>
            <person name="Tanifuji G."/>
            <person name="Burki F."/>
            <person name="Gruber A."/>
            <person name="Irimia M."/>
            <person name="Maruyama S."/>
            <person name="Arias M.C."/>
            <person name="Ball S.G."/>
            <person name="Gile G.H."/>
            <person name="Hirakawa Y."/>
            <person name="Hopkins J.F."/>
            <person name="Kuo A."/>
            <person name="Rensing S.A."/>
            <person name="Schmutz J."/>
            <person name="Symeonidi A."/>
            <person name="Elias M."/>
            <person name="Eveleigh R.J."/>
            <person name="Herman E.K."/>
            <person name="Klute M.J."/>
            <person name="Nakayama T."/>
            <person name="Obornik M."/>
            <person name="Reyes-Prieto A."/>
            <person name="Armbrust E.V."/>
            <person name="Aves S.J."/>
            <person name="Beiko R.G."/>
            <person name="Coutinho P."/>
            <person name="Dacks J.B."/>
            <person name="Durnford D.G."/>
            <person name="Fast N.M."/>
            <person name="Green B.R."/>
            <person name="Grisdale C.J."/>
            <person name="Hempel F."/>
            <person name="Henrissat B."/>
            <person name="Hoppner M.P."/>
            <person name="Ishida K."/>
            <person name="Kim E."/>
            <person name="Koreny L."/>
            <person name="Kroth P.G."/>
            <person name="Liu Y."/>
            <person name="Malik S.B."/>
            <person name="Maier U.G."/>
            <person name="McRose D."/>
            <person name="Mock T."/>
            <person name="Neilson J.A."/>
            <person name="Onodera N.T."/>
            <person name="Poole A.M."/>
            <person name="Pritham E.J."/>
            <person name="Richards T.A."/>
            <person name="Rocap G."/>
            <person name="Roy S.W."/>
            <person name="Sarai C."/>
            <person name="Schaack S."/>
            <person name="Shirato S."/>
            <person name="Slamovits C.H."/>
            <person name="Spencer D.F."/>
            <person name="Suzuki S."/>
            <person name="Worden A.Z."/>
            <person name="Zauner S."/>
            <person name="Barry K."/>
            <person name="Bell C."/>
            <person name="Bharti A.K."/>
            <person name="Crow J.A."/>
            <person name="Grimwood J."/>
            <person name="Kramer R."/>
            <person name="Lindquist E."/>
            <person name="Lucas S."/>
            <person name="Salamov A."/>
            <person name="McFadden G.I."/>
            <person name="Lane C.E."/>
            <person name="Keeling P.J."/>
            <person name="Gray M.W."/>
            <person name="Grigoriev I.V."/>
            <person name="Archibald J.M."/>
        </authorList>
    </citation>
    <scope>NUCLEOTIDE SEQUENCE</scope>
    <source>
        <strain evidence="3 5">CCMP2712</strain>
    </source>
</reference>
<dbReference type="GeneID" id="17312091"/>
<dbReference type="HOGENOM" id="CLU_919643_0_0_1"/>
<evidence type="ECO:0000313" key="5">
    <source>
        <dbReference type="Proteomes" id="UP000011087"/>
    </source>
</evidence>
<gene>
    <name evidence="3" type="ORF">GUITHDRAFT_131594</name>
</gene>
<organism evidence="3">
    <name type="scientific">Guillardia theta (strain CCMP2712)</name>
    <name type="common">Cryptophyte</name>
    <dbReference type="NCBI Taxonomy" id="905079"/>
    <lineage>
        <taxon>Eukaryota</taxon>
        <taxon>Cryptophyceae</taxon>
        <taxon>Pyrenomonadales</taxon>
        <taxon>Geminigeraceae</taxon>
        <taxon>Guillardia</taxon>
    </lineage>
</organism>
<reference evidence="5" key="2">
    <citation type="submission" date="2012-11" db="EMBL/GenBank/DDBJ databases">
        <authorList>
            <person name="Kuo A."/>
            <person name="Curtis B.A."/>
            <person name="Tanifuji G."/>
            <person name="Burki F."/>
            <person name="Gruber A."/>
            <person name="Irimia M."/>
            <person name="Maruyama S."/>
            <person name="Arias M.C."/>
            <person name="Ball S.G."/>
            <person name="Gile G.H."/>
            <person name="Hirakawa Y."/>
            <person name="Hopkins J.F."/>
            <person name="Rensing S.A."/>
            <person name="Schmutz J."/>
            <person name="Symeonidi A."/>
            <person name="Elias M."/>
            <person name="Eveleigh R.J."/>
            <person name="Herman E.K."/>
            <person name="Klute M.J."/>
            <person name="Nakayama T."/>
            <person name="Obornik M."/>
            <person name="Reyes-Prieto A."/>
            <person name="Armbrust E.V."/>
            <person name="Aves S.J."/>
            <person name="Beiko R.G."/>
            <person name="Coutinho P."/>
            <person name="Dacks J.B."/>
            <person name="Durnford D.G."/>
            <person name="Fast N.M."/>
            <person name="Green B.R."/>
            <person name="Grisdale C."/>
            <person name="Hempe F."/>
            <person name="Henrissat B."/>
            <person name="Hoppner M.P."/>
            <person name="Ishida K.-I."/>
            <person name="Kim E."/>
            <person name="Koreny L."/>
            <person name="Kroth P.G."/>
            <person name="Liu Y."/>
            <person name="Malik S.-B."/>
            <person name="Maier U.G."/>
            <person name="McRose D."/>
            <person name="Mock T."/>
            <person name="Neilson J.A."/>
            <person name="Onodera N.T."/>
            <person name="Poole A.M."/>
            <person name="Pritham E.J."/>
            <person name="Richards T.A."/>
            <person name="Rocap G."/>
            <person name="Roy S.W."/>
            <person name="Sarai C."/>
            <person name="Schaack S."/>
            <person name="Shirato S."/>
            <person name="Slamovits C.H."/>
            <person name="Spencer D.F."/>
            <person name="Suzuki S."/>
            <person name="Worden A.Z."/>
            <person name="Zauner S."/>
            <person name="Barry K."/>
            <person name="Bell C."/>
            <person name="Bharti A.K."/>
            <person name="Crow J.A."/>
            <person name="Grimwood J."/>
            <person name="Kramer R."/>
            <person name="Lindquist E."/>
            <person name="Lucas S."/>
            <person name="Salamov A."/>
            <person name="McFadden G.I."/>
            <person name="Lane C.E."/>
            <person name="Keeling P.J."/>
            <person name="Gray M.W."/>
            <person name="Grigoriev I.V."/>
            <person name="Archibald J.M."/>
        </authorList>
    </citation>
    <scope>NUCLEOTIDE SEQUENCE</scope>
    <source>
        <strain evidence="5">CCMP2712</strain>
    </source>
</reference>
<keyword evidence="1" id="KW-0175">Coiled coil</keyword>
<keyword evidence="5" id="KW-1185">Reference proteome</keyword>
<dbReference type="AlphaFoldDB" id="L1K463"/>
<sequence>MAMQPAAASHFAPLLRLLETANSNASAAIKVTSADPFSYEYPLLVRNSAATKATVGLMLKGTVIDNIMIGGPGMNCRKLAIGDEILKVDGIVADVDNVVDLLVGTDVPDSPVNLLIRKKNGTLEDISIIRMATSRIADRRQMFEYFTHIKDIAVKVSDTRTAELVDATVDLWSKMLLAQEDYNSTVVTNVRQMQLNIEMLLKELVAALEDLFAKARDEKEYFYREETDFYQMISELKQRIIVVEAERDEAIYKHKPCELNIQTLQRRVQALEEQLDKVVFEMSSWSVGVMIDSEGNQRSSALR</sequence>
<protein>
    <recommendedName>
        <fullName evidence="2">PDZ domain-containing protein</fullName>
    </recommendedName>
</protein>
<dbReference type="EnsemblProtists" id="EKX55379">
    <property type="protein sequence ID" value="EKX55379"/>
    <property type="gene ID" value="GUITHDRAFT_131594"/>
</dbReference>
<dbReference type="InterPro" id="IPR036034">
    <property type="entry name" value="PDZ_sf"/>
</dbReference>
<dbReference type="PaxDb" id="55529-EKX55379"/>
<feature type="domain" description="PDZ" evidence="2">
    <location>
        <begin position="44"/>
        <end position="102"/>
    </location>
</feature>
<evidence type="ECO:0000259" key="2">
    <source>
        <dbReference type="PROSITE" id="PS50106"/>
    </source>
</evidence>
<evidence type="ECO:0000313" key="3">
    <source>
        <dbReference type="EMBL" id="EKX55379.1"/>
    </source>
</evidence>
<accession>L1K463</accession>
<feature type="coiled-coil region" evidence="1">
    <location>
        <begin position="254"/>
        <end position="281"/>
    </location>
</feature>
<dbReference type="OrthoDB" id="2157641at2759"/>
<dbReference type="InterPro" id="IPR001478">
    <property type="entry name" value="PDZ"/>
</dbReference>
<name>L1K463_GUITC</name>
<dbReference type="SUPFAM" id="SSF50156">
    <property type="entry name" value="PDZ domain-like"/>
    <property type="match status" value="1"/>
</dbReference>
<dbReference type="EMBL" id="JH992965">
    <property type="protein sequence ID" value="EKX55379.1"/>
    <property type="molecule type" value="Genomic_DNA"/>
</dbReference>
<dbReference type="RefSeq" id="XP_005842359.1">
    <property type="nucleotide sequence ID" value="XM_005842302.1"/>
</dbReference>
<dbReference type="Proteomes" id="UP000011087">
    <property type="component" value="Unassembled WGS sequence"/>
</dbReference>
<dbReference type="KEGG" id="gtt:GUITHDRAFT_131594"/>
<proteinExistence type="predicted"/>